<feature type="region of interest" description="Disordered" evidence="1">
    <location>
        <begin position="44"/>
        <end position="77"/>
    </location>
</feature>
<evidence type="ECO:0000313" key="2">
    <source>
        <dbReference type="EMBL" id="KAK7040020.1"/>
    </source>
</evidence>
<keyword evidence="3" id="KW-1185">Reference proteome</keyword>
<gene>
    <name evidence="2" type="ORF">R3P38DRAFT_2902863</name>
</gene>
<dbReference type="Proteomes" id="UP001362999">
    <property type="component" value="Unassembled WGS sequence"/>
</dbReference>
<dbReference type="AlphaFoldDB" id="A0AAW0CMM6"/>
<organism evidence="2 3">
    <name type="scientific">Favolaschia claudopus</name>
    <dbReference type="NCBI Taxonomy" id="2862362"/>
    <lineage>
        <taxon>Eukaryota</taxon>
        <taxon>Fungi</taxon>
        <taxon>Dikarya</taxon>
        <taxon>Basidiomycota</taxon>
        <taxon>Agaricomycotina</taxon>
        <taxon>Agaricomycetes</taxon>
        <taxon>Agaricomycetidae</taxon>
        <taxon>Agaricales</taxon>
        <taxon>Marasmiineae</taxon>
        <taxon>Mycenaceae</taxon>
        <taxon>Favolaschia</taxon>
    </lineage>
</organism>
<comment type="caution">
    <text evidence="2">The sequence shown here is derived from an EMBL/GenBank/DDBJ whole genome shotgun (WGS) entry which is preliminary data.</text>
</comment>
<protein>
    <submittedName>
        <fullName evidence="2">Uncharacterized protein</fullName>
    </submittedName>
</protein>
<name>A0AAW0CMM6_9AGAR</name>
<evidence type="ECO:0000313" key="3">
    <source>
        <dbReference type="Proteomes" id="UP001362999"/>
    </source>
</evidence>
<accession>A0AAW0CMM6</accession>
<evidence type="ECO:0000256" key="1">
    <source>
        <dbReference type="SAM" id="MobiDB-lite"/>
    </source>
</evidence>
<sequence>MIAAVATTAVLLLMVLTAAAFLYRRRFVLRRQFDSQIETQTLSSFNRQLPAPEIPLKPHGQEDEELSDLDEKTNDNLRRRRRQHFQCYRLLY</sequence>
<dbReference type="EMBL" id="JAWWNJ010000016">
    <property type="protein sequence ID" value="KAK7040020.1"/>
    <property type="molecule type" value="Genomic_DNA"/>
</dbReference>
<proteinExistence type="predicted"/>
<reference evidence="2 3" key="1">
    <citation type="journal article" date="2024" name="J Genomics">
        <title>Draft genome sequencing and assembly of Favolaschia claudopus CIRM-BRFM 2984 isolated from oak limbs.</title>
        <authorList>
            <person name="Navarro D."/>
            <person name="Drula E."/>
            <person name="Chaduli D."/>
            <person name="Cazenave R."/>
            <person name="Ahrendt S."/>
            <person name="Wang J."/>
            <person name="Lipzen A."/>
            <person name="Daum C."/>
            <person name="Barry K."/>
            <person name="Grigoriev I.V."/>
            <person name="Favel A."/>
            <person name="Rosso M.N."/>
            <person name="Martin F."/>
        </authorList>
    </citation>
    <scope>NUCLEOTIDE SEQUENCE [LARGE SCALE GENOMIC DNA]</scope>
    <source>
        <strain evidence="2 3">CIRM-BRFM 2984</strain>
    </source>
</reference>